<evidence type="ECO:0000256" key="5">
    <source>
        <dbReference type="ARBA" id="ARBA00023186"/>
    </source>
</evidence>
<dbReference type="Gene3D" id="2.60.260.20">
    <property type="entry name" value="Urease metallochaperone UreE, N-terminal domain"/>
    <property type="match status" value="2"/>
</dbReference>
<keyword evidence="2" id="KW-0677">Repeat</keyword>
<dbReference type="KEGG" id="som:SOMG_04238"/>
<dbReference type="GO" id="GO:0008270">
    <property type="term" value="F:zinc ion binding"/>
    <property type="evidence" value="ECO:0007669"/>
    <property type="project" value="UniProtKB-KW"/>
</dbReference>
<evidence type="ECO:0000256" key="8">
    <source>
        <dbReference type="SAM" id="MobiDB-lite"/>
    </source>
</evidence>
<keyword evidence="4 7" id="KW-0862">Zinc</keyword>
<dbReference type="SMART" id="SM00271">
    <property type="entry name" value="DnaJ"/>
    <property type="match status" value="1"/>
</dbReference>
<feature type="compositionally biased region" description="Polar residues" evidence="8">
    <location>
        <begin position="448"/>
        <end position="464"/>
    </location>
</feature>
<dbReference type="PANTHER" id="PTHR43096:SF52">
    <property type="entry name" value="DNAJ HOMOLOG 1, MITOCHONDRIAL-RELATED"/>
    <property type="match status" value="1"/>
</dbReference>
<evidence type="ECO:0000313" key="11">
    <source>
        <dbReference type="EMBL" id="WBW74725.1"/>
    </source>
</evidence>
<dbReference type="CDD" id="cd10747">
    <property type="entry name" value="DnaJ_C"/>
    <property type="match status" value="1"/>
</dbReference>
<feature type="domain" description="CR-type" evidence="10">
    <location>
        <begin position="219"/>
        <end position="300"/>
    </location>
</feature>
<dbReference type="Pfam" id="PF00684">
    <property type="entry name" value="DnaJ_CXXCXGXG"/>
    <property type="match status" value="1"/>
</dbReference>
<evidence type="ECO:0000256" key="3">
    <source>
        <dbReference type="ARBA" id="ARBA00022771"/>
    </source>
</evidence>
<evidence type="ECO:0000256" key="6">
    <source>
        <dbReference type="ARBA" id="ARBA00072890"/>
    </source>
</evidence>
<evidence type="ECO:0000256" key="4">
    <source>
        <dbReference type="ARBA" id="ARBA00022833"/>
    </source>
</evidence>
<dbReference type="InterPro" id="IPR002939">
    <property type="entry name" value="DnaJ_C"/>
</dbReference>
<sequence length="516" mass="55871">MIPFGLRSNISTLHSVASRHTCHRLSKARKNISQPIRRAFVSHALNAKAGYILRNAATVRPQRFQRFFHASNVAHDMTDPYKTLGVSKTASPKEIKSAYYKLAKQYHPDANPDKSAQEKFVDIKQAYELLQDPEKKKAFDTYGSGAFKNGEFTGNDFGGFQNGFESSFGSGFPGFNFEDLFSSFTGRTGRGRRASPFEVYVGEDAEVSLNIDFMDAVKGVKKDVVYSVSSTCSSCHGSGLQTGAHRSTCFACKGSGHRLHFIPPSMHMQSTCDVCGGSGTTIPASSACRSCSGSGTVRERKTISLDIPAGIDDNTVLRVVGAGNEAATAKAAPDAKSRPGDLYATVRVRKHKFFNRQGNNVLYTAKVPMTTAALGGTIRIPTLTGEVDLRVPPGTVSGDRITMTGKGIRNVSAIARYGNFYIDFEVNTPKALSPHERSLLEQLADSLNDTSARRSTPRSPTENQSPASSDSPSKDKPSESLSDDSKSEGSVGGFLKRAFRRLHNEDGSENTSKNSK</sequence>
<dbReference type="PROSITE" id="PS51188">
    <property type="entry name" value="ZF_CR"/>
    <property type="match status" value="1"/>
</dbReference>
<evidence type="ECO:0000259" key="10">
    <source>
        <dbReference type="PROSITE" id="PS51188"/>
    </source>
</evidence>
<dbReference type="SUPFAM" id="SSF57938">
    <property type="entry name" value="DnaJ/Hsp40 cysteine-rich domain"/>
    <property type="match status" value="1"/>
</dbReference>
<keyword evidence="5" id="KW-0143">Chaperone</keyword>
<feature type="compositionally biased region" description="Basic and acidic residues" evidence="8">
    <location>
        <begin position="472"/>
        <end position="487"/>
    </location>
</feature>
<dbReference type="Pfam" id="PF01556">
    <property type="entry name" value="DnaJ_C"/>
    <property type="match status" value="1"/>
</dbReference>
<feature type="zinc finger region" description="CR-type" evidence="7">
    <location>
        <begin position="219"/>
        <end position="300"/>
    </location>
</feature>
<dbReference type="InterPro" id="IPR001305">
    <property type="entry name" value="HSP_DnaJ_Cys-rich_dom"/>
</dbReference>
<evidence type="ECO:0000259" key="9">
    <source>
        <dbReference type="PROSITE" id="PS50076"/>
    </source>
</evidence>
<dbReference type="PROSITE" id="PS00636">
    <property type="entry name" value="DNAJ_1"/>
    <property type="match status" value="1"/>
</dbReference>
<dbReference type="CDD" id="cd06257">
    <property type="entry name" value="DnaJ"/>
    <property type="match status" value="1"/>
</dbReference>
<organism evidence="11 12">
    <name type="scientific">Schizosaccharomyces osmophilus</name>
    <dbReference type="NCBI Taxonomy" id="2545709"/>
    <lineage>
        <taxon>Eukaryota</taxon>
        <taxon>Fungi</taxon>
        <taxon>Dikarya</taxon>
        <taxon>Ascomycota</taxon>
        <taxon>Taphrinomycotina</taxon>
        <taxon>Schizosaccharomycetes</taxon>
        <taxon>Schizosaccharomycetales</taxon>
        <taxon>Schizosaccharomycetaceae</taxon>
        <taxon>Schizosaccharomyces</taxon>
    </lineage>
</organism>
<gene>
    <name evidence="11" type="primary">mdj1</name>
    <name evidence="11" type="ORF">SOMG_04238</name>
</gene>
<dbReference type="InterPro" id="IPR001623">
    <property type="entry name" value="DnaJ_domain"/>
</dbReference>
<evidence type="ECO:0000313" key="12">
    <source>
        <dbReference type="Proteomes" id="UP001212411"/>
    </source>
</evidence>
<accession>A0AAE9WF44</accession>
<dbReference type="Gene3D" id="1.10.287.110">
    <property type="entry name" value="DnaJ domain"/>
    <property type="match status" value="1"/>
</dbReference>
<dbReference type="GO" id="GO:0005524">
    <property type="term" value="F:ATP binding"/>
    <property type="evidence" value="ECO:0007669"/>
    <property type="project" value="InterPro"/>
</dbReference>
<evidence type="ECO:0000256" key="1">
    <source>
        <dbReference type="ARBA" id="ARBA00022723"/>
    </source>
</evidence>
<dbReference type="GeneID" id="80877714"/>
<dbReference type="GO" id="GO:0042026">
    <property type="term" value="P:protein refolding"/>
    <property type="evidence" value="ECO:0007669"/>
    <property type="project" value="TreeGrafter"/>
</dbReference>
<dbReference type="GO" id="GO:0005737">
    <property type="term" value="C:cytoplasm"/>
    <property type="evidence" value="ECO:0007669"/>
    <property type="project" value="TreeGrafter"/>
</dbReference>
<dbReference type="GO" id="GO:0009408">
    <property type="term" value="P:response to heat"/>
    <property type="evidence" value="ECO:0007669"/>
    <property type="project" value="InterPro"/>
</dbReference>
<reference evidence="11 12" key="1">
    <citation type="journal article" date="2023" name="G3 (Bethesda)">
        <title>A high-quality reference genome for the fission yeast Schizosaccharomyces osmophilus.</title>
        <authorList>
            <person name="Jia G.S."/>
            <person name="Zhang W.C."/>
            <person name="Liang Y."/>
            <person name="Liu X.H."/>
            <person name="Rhind N."/>
            <person name="Pidoux A."/>
            <person name="Brysch-Herzberg M."/>
            <person name="Du L.L."/>
        </authorList>
    </citation>
    <scope>NUCLEOTIDE SEQUENCE [LARGE SCALE GENOMIC DNA]</scope>
    <source>
        <strain evidence="11 12">CBS 15793</strain>
    </source>
</reference>
<keyword evidence="1 7" id="KW-0479">Metal-binding</keyword>
<dbReference type="AlphaFoldDB" id="A0AAE9WF44"/>
<dbReference type="CDD" id="cd10719">
    <property type="entry name" value="DnaJ_zf"/>
    <property type="match status" value="1"/>
</dbReference>
<protein>
    <recommendedName>
        <fullName evidence="6">DnaJ homolog 1, mitochondrial</fullName>
    </recommendedName>
</protein>
<dbReference type="InterPro" id="IPR012724">
    <property type="entry name" value="DnaJ"/>
</dbReference>
<dbReference type="PANTHER" id="PTHR43096">
    <property type="entry name" value="DNAJ HOMOLOG 1, MITOCHONDRIAL-RELATED"/>
    <property type="match status" value="1"/>
</dbReference>
<dbReference type="PROSITE" id="PS50076">
    <property type="entry name" value="DNAJ_2"/>
    <property type="match status" value="1"/>
</dbReference>
<keyword evidence="3 7" id="KW-0863">Zinc-finger</keyword>
<dbReference type="Proteomes" id="UP001212411">
    <property type="component" value="Chromosome 3"/>
</dbReference>
<dbReference type="RefSeq" id="XP_056038968.1">
    <property type="nucleotide sequence ID" value="XM_056183025.1"/>
</dbReference>
<dbReference type="PRINTS" id="PR00625">
    <property type="entry name" value="JDOMAIN"/>
</dbReference>
<keyword evidence="12" id="KW-1185">Reference proteome</keyword>
<feature type="domain" description="J" evidence="9">
    <location>
        <begin position="79"/>
        <end position="143"/>
    </location>
</feature>
<proteinExistence type="inferred from homology"/>
<dbReference type="Gene3D" id="2.10.230.10">
    <property type="entry name" value="Heat shock protein DnaJ, cysteine-rich domain"/>
    <property type="match status" value="1"/>
</dbReference>
<dbReference type="SUPFAM" id="SSF46565">
    <property type="entry name" value="Chaperone J-domain"/>
    <property type="match status" value="1"/>
</dbReference>
<dbReference type="InterPro" id="IPR036869">
    <property type="entry name" value="J_dom_sf"/>
</dbReference>
<evidence type="ECO:0000256" key="7">
    <source>
        <dbReference type="PROSITE-ProRule" id="PRU00546"/>
    </source>
</evidence>
<dbReference type="InterPro" id="IPR008971">
    <property type="entry name" value="HSP40/DnaJ_pept-bd"/>
</dbReference>
<feature type="region of interest" description="Disordered" evidence="8">
    <location>
        <begin position="448"/>
        <end position="516"/>
    </location>
</feature>
<dbReference type="GO" id="GO:0051082">
    <property type="term" value="F:unfolded protein binding"/>
    <property type="evidence" value="ECO:0007669"/>
    <property type="project" value="InterPro"/>
</dbReference>
<dbReference type="EMBL" id="CP115613">
    <property type="protein sequence ID" value="WBW74725.1"/>
    <property type="molecule type" value="Genomic_DNA"/>
</dbReference>
<dbReference type="GO" id="GO:0031072">
    <property type="term" value="F:heat shock protein binding"/>
    <property type="evidence" value="ECO:0007669"/>
    <property type="project" value="InterPro"/>
</dbReference>
<dbReference type="FunFam" id="2.10.230.10:FF:000001">
    <property type="entry name" value="DnaJ subfamily A member 2"/>
    <property type="match status" value="1"/>
</dbReference>
<dbReference type="SUPFAM" id="SSF49493">
    <property type="entry name" value="HSP40/DnaJ peptide-binding domain"/>
    <property type="match status" value="2"/>
</dbReference>
<dbReference type="HAMAP" id="MF_01152">
    <property type="entry name" value="DnaJ"/>
    <property type="match status" value="1"/>
</dbReference>
<dbReference type="FunFam" id="2.60.260.20:FF:000005">
    <property type="entry name" value="Chaperone protein dnaJ 1, mitochondrial"/>
    <property type="match status" value="1"/>
</dbReference>
<dbReference type="InterPro" id="IPR018253">
    <property type="entry name" value="DnaJ_domain_CS"/>
</dbReference>
<dbReference type="Pfam" id="PF00226">
    <property type="entry name" value="DnaJ"/>
    <property type="match status" value="1"/>
</dbReference>
<name>A0AAE9WF44_9SCHI</name>
<evidence type="ECO:0000256" key="2">
    <source>
        <dbReference type="ARBA" id="ARBA00022737"/>
    </source>
</evidence>
<dbReference type="InterPro" id="IPR036410">
    <property type="entry name" value="HSP_DnaJ_Cys-rich_dom_sf"/>
</dbReference>